<organism evidence="3 4">
    <name type="scientific">Paramecium sonneborni</name>
    <dbReference type="NCBI Taxonomy" id="65129"/>
    <lineage>
        <taxon>Eukaryota</taxon>
        <taxon>Sar</taxon>
        <taxon>Alveolata</taxon>
        <taxon>Ciliophora</taxon>
        <taxon>Intramacronucleata</taxon>
        <taxon>Oligohymenophorea</taxon>
        <taxon>Peniculida</taxon>
        <taxon>Parameciidae</taxon>
        <taxon>Paramecium</taxon>
    </lineage>
</organism>
<feature type="transmembrane region" description="Helical" evidence="2">
    <location>
        <begin position="43"/>
        <end position="65"/>
    </location>
</feature>
<sequence length="242" mass="27595">MSVLLAYVKRCYKCQWGKTYIMKSDKGEFTGESAPLWKNVSPAAFLAQCIISLLMIAAVIIAYVVEINGLDDNCTVSYKPWIIGQLIAVFFSSLLDFYIYRVKYASDDRWFRLIVVILCQIALLVAIGGISFFQGLKVLLGMGDQCQLPEEETDETDETDQTNQTDQTDQTDQQTTDEQEFYTPENLFGNQIWMANFFISATTLLILLIKLIVLCFLTKNIYFSTHRFVAIASKPEEKKFVD</sequence>
<keyword evidence="2" id="KW-1133">Transmembrane helix</keyword>
<feature type="compositionally biased region" description="Low complexity" evidence="1">
    <location>
        <begin position="161"/>
        <end position="174"/>
    </location>
</feature>
<evidence type="ECO:0000313" key="4">
    <source>
        <dbReference type="Proteomes" id="UP000692954"/>
    </source>
</evidence>
<gene>
    <name evidence="3" type="ORF">PSON_ATCC_30995.1.T1210015</name>
</gene>
<protein>
    <submittedName>
        <fullName evidence="3">Uncharacterized protein</fullName>
    </submittedName>
</protein>
<dbReference type="Proteomes" id="UP000692954">
    <property type="component" value="Unassembled WGS sequence"/>
</dbReference>
<name>A0A8S1QY05_9CILI</name>
<keyword evidence="2" id="KW-0812">Transmembrane</keyword>
<feature type="transmembrane region" description="Helical" evidence="2">
    <location>
        <begin position="111"/>
        <end position="133"/>
    </location>
</feature>
<feature type="compositionally biased region" description="Acidic residues" evidence="1">
    <location>
        <begin position="150"/>
        <end position="160"/>
    </location>
</feature>
<keyword evidence="4" id="KW-1185">Reference proteome</keyword>
<accession>A0A8S1QY05</accession>
<feature type="transmembrane region" description="Helical" evidence="2">
    <location>
        <begin position="192"/>
        <end position="217"/>
    </location>
</feature>
<proteinExistence type="predicted"/>
<reference evidence="3" key="1">
    <citation type="submission" date="2021-01" db="EMBL/GenBank/DDBJ databases">
        <authorList>
            <consortium name="Genoscope - CEA"/>
            <person name="William W."/>
        </authorList>
    </citation>
    <scope>NUCLEOTIDE SEQUENCE</scope>
</reference>
<dbReference type="EMBL" id="CAJJDN010000121">
    <property type="protein sequence ID" value="CAD8119370.1"/>
    <property type="molecule type" value="Genomic_DNA"/>
</dbReference>
<evidence type="ECO:0000313" key="3">
    <source>
        <dbReference type="EMBL" id="CAD8119370.1"/>
    </source>
</evidence>
<evidence type="ECO:0000256" key="1">
    <source>
        <dbReference type="SAM" id="MobiDB-lite"/>
    </source>
</evidence>
<dbReference type="OrthoDB" id="287985at2759"/>
<feature type="transmembrane region" description="Helical" evidence="2">
    <location>
        <begin position="80"/>
        <end position="99"/>
    </location>
</feature>
<feature type="region of interest" description="Disordered" evidence="1">
    <location>
        <begin position="150"/>
        <end position="176"/>
    </location>
</feature>
<dbReference type="AlphaFoldDB" id="A0A8S1QY05"/>
<keyword evidence="2" id="KW-0472">Membrane</keyword>
<evidence type="ECO:0000256" key="2">
    <source>
        <dbReference type="SAM" id="Phobius"/>
    </source>
</evidence>
<comment type="caution">
    <text evidence="3">The sequence shown here is derived from an EMBL/GenBank/DDBJ whole genome shotgun (WGS) entry which is preliminary data.</text>
</comment>